<accession>M0QN97</accession>
<dbReference type="OrthoDB" id="9804264at2"/>
<dbReference type="Gene3D" id="3.90.1150.10">
    <property type="entry name" value="Aspartate Aminotransferase, domain 1"/>
    <property type="match status" value="1"/>
</dbReference>
<protein>
    <submittedName>
        <fullName evidence="4">Putative aminotransferase</fullName>
    </submittedName>
</protein>
<dbReference type="InterPro" id="IPR015422">
    <property type="entry name" value="PyrdxlP-dep_Trfase_small"/>
</dbReference>
<comment type="caution">
    <text evidence="4">The sequence shown here is derived from an EMBL/GenBank/DDBJ whole genome shotgun (WGS) entry which is preliminary data.</text>
</comment>
<keyword evidence="4" id="KW-0808">Transferase</keyword>
<keyword evidence="1 3" id="KW-0663">Pyridoxal phosphate</keyword>
<name>M0QN97_9ACTN</name>
<sequence length="452" mass="48874">MTRTYGWSAGVTPIDGVPIRAVDGRARSIDELTSQVTRKVPPARVRVMRRPGNDALRQLAESTPLRRIRDVVERGPIVTEVQCAPLDRLVDIAEIGPIEEAFRRVLGSGRFTAGPDVERIEHALGMFLGVDHVVGSASGTDALVGALLAVGVRPGDEVIIPPNSFPGTENAVHITGATPVLADTRDDHLIDPESVRAVLTSRTRCVLPVHLYGRFADVRALSDICAPHGIPIVEDAAQGIGLDDVGRWSDAAALSFNPYKNLGACGKAGAVVTNRADLAEEVRRYLYHGFTPVGSEYRKYLKSAPFGLNARIDNLQAAGLGARVGFLSRNNLRRSVLAARYLDSLDSLAQRGLLRLPAGGPDTVWHLFTVEETIGRRDELLGALARRGVQADVYYPVLTHRQGGGASVVHDRVDLRSVEGRSAHLFQLPLYPTMTLSEQDRVVDALYAAFAS</sequence>
<dbReference type="RefSeq" id="WP_007623322.1">
    <property type="nucleotide sequence ID" value="NZ_BANX01000028.1"/>
</dbReference>
<keyword evidence="5" id="KW-1185">Reference proteome</keyword>
<dbReference type="Proteomes" id="UP000011666">
    <property type="component" value="Unassembled WGS sequence"/>
</dbReference>
<dbReference type="SUPFAM" id="SSF53383">
    <property type="entry name" value="PLP-dependent transferases"/>
    <property type="match status" value="1"/>
</dbReference>
<comment type="similarity">
    <text evidence="2 3">Belongs to the DegT/DnrJ/EryC1 family.</text>
</comment>
<dbReference type="CDD" id="cd00616">
    <property type="entry name" value="AHBA_syn"/>
    <property type="match status" value="1"/>
</dbReference>
<evidence type="ECO:0000313" key="4">
    <source>
        <dbReference type="EMBL" id="GAC69859.1"/>
    </source>
</evidence>
<dbReference type="eggNOG" id="COG0399">
    <property type="taxonomic scope" value="Bacteria"/>
</dbReference>
<gene>
    <name evidence="4" type="ORF">GS4_28_01070</name>
</gene>
<dbReference type="PANTHER" id="PTHR30244:SF36">
    <property type="entry name" value="3-OXO-GLUCOSE-6-PHOSPHATE:GLUTAMATE AMINOTRANSFERASE"/>
    <property type="match status" value="1"/>
</dbReference>
<reference evidence="4 5" key="1">
    <citation type="submission" date="2013-01" db="EMBL/GenBank/DDBJ databases">
        <title>Whole genome shotgun sequence of Gordonia soli NBRC 108243.</title>
        <authorList>
            <person name="Isaki-Nakamura S."/>
            <person name="Hosoyama A."/>
            <person name="Tsuchikane K."/>
            <person name="Ando Y."/>
            <person name="Baba S."/>
            <person name="Ohji S."/>
            <person name="Hamada M."/>
            <person name="Tamura T."/>
            <person name="Yamazoe A."/>
            <person name="Yamazaki S."/>
            <person name="Fujita N."/>
        </authorList>
    </citation>
    <scope>NUCLEOTIDE SEQUENCE [LARGE SCALE GENOMIC DNA]</scope>
    <source>
        <strain evidence="4 5">NBRC 108243</strain>
    </source>
</reference>
<keyword evidence="4" id="KW-0032">Aminotransferase</keyword>
<dbReference type="Pfam" id="PF01041">
    <property type="entry name" value="DegT_DnrJ_EryC1"/>
    <property type="match status" value="1"/>
</dbReference>
<evidence type="ECO:0000256" key="2">
    <source>
        <dbReference type="ARBA" id="ARBA00037999"/>
    </source>
</evidence>
<dbReference type="STRING" id="1223545.GS4_28_01070"/>
<dbReference type="Gene3D" id="3.40.640.10">
    <property type="entry name" value="Type I PLP-dependent aspartate aminotransferase-like (Major domain)"/>
    <property type="match status" value="1"/>
</dbReference>
<dbReference type="GO" id="GO:0030170">
    <property type="term" value="F:pyridoxal phosphate binding"/>
    <property type="evidence" value="ECO:0007669"/>
    <property type="project" value="TreeGrafter"/>
</dbReference>
<dbReference type="PANTHER" id="PTHR30244">
    <property type="entry name" value="TRANSAMINASE"/>
    <property type="match status" value="1"/>
</dbReference>
<dbReference type="AlphaFoldDB" id="M0QN97"/>
<dbReference type="InterPro" id="IPR015421">
    <property type="entry name" value="PyrdxlP-dep_Trfase_major"/>
</dbReference>
<organism evidence="4 5">
    <name type="scientific">Gordonia soli NBRC 108243</name>
    <dbReference type="NCBI Taxonomy" id="1223545"/>
    <lineage>
        <taxon>Bacteria</taxon>
        <taxon>Bacillati</taxon>
        <taxon>Actinomycetota</taxon>
        <taxon>Actinomycetes</taxon>
        <taxon>Mycobacteriales</taxon>
        <taxon>Gordoniaceae</taxon>
        <taxon>Gordonia</taxon>
    </lineage>
</organism>
<evidence type="ECO:0000256" key="1">
    <source>
        <dbReference type="ARBA" id="ARBA00022898"/>
    </source>
</evidence>
<proteinExistence type="inferred from homology"/>
<dbReference type="EMBL" id="BANX01000028">
    <property type="protein sequence ID" value="GAC69859.1"/>
    <property type="molecule type" value="Genomic_DNA"/>
</dbReference>
<evidence type="ECO:0000256" key="3">
    <source>
        <dbReference type="RuleBase" id="RU004508"/>
    </source>
</evidence>
<evidence type="ECO:0000313" key="5">
    <source>
        <dbReference type="Proteomes" id="UP000011666"/>
    </source>
</evidence>
<dbReference type="GO" id="GO:0000271">
    <property type="term" value="P:polysaccharide biosynthetic process"/>
    <property type="evidence" value="ECO:0007669"/>
    <property type="project" value="TreeGrafter"/>
</dbReference>
<dbReference type="InterPro" id="IPR015424">
    <property type="entry name" value="PyrdxlP-dep_Trfase"/>
</dbReference>
<dbReference type="GO" id="GO:0008483">
    <property type="term" value="F:transaminase activity"/>
    <property type="evidence" value="ECO:0007669"/>
    <property type="project" value="UniProtKB-KW"/>
</dbReference>
<dbReference type="InterPro" id="IPR000653">
    <property type="entry name" value="DegT/StrS_aminotransferase"/>
</dbReference>